<protein>
    <recommendedName>
        <fullName evidence="4">F-box domain-containing protein</fullName>
    </recommendedName>
</protein>
<accession>A0A9W8RRV4</accession>
<name>A0A9W8RRV4_9HYPO</name>
<evidence type="ECO:0000256" key="1">
    <source>
        <dbReference type="SAM" id="MobiDB-lite"/>
    </source>
</evidence>
<reference evidence="2" key="1">
    <citation type="submission" date="2022-09" db="EMBL/GenBank/DDBJ databases">
        <title>Fusarium specimens isolated from Avocado Roots.</title>
        <authorList>
            <person name="Stajich J."/>
            <person name="Roper C."/>
            <person name="Heimlech-Rivalta G."/>
        </authorList>
    </citation>
    <scope>NUCLEOTIDE SEQUENCE</scope>
    <source>
        <strain evidence="2">CF00136</strain>
    </source>
</reference>
<evidence type="ECO:0000313" key="2">
    <source>
        <dbReference type="EMBL" id="KAJ4251428.1"/>
    </source>
</evidence>
<keyword evidence="3" id="KW-1185">Reference proteome</keyword>
<dbReference type="EMBL" id="JAOQAZ010000028">
    <property type="protein sequence ID" value="KAJ4251428.1"/>
    <property type="molecule type" value="Genomic_DNA"/>
</dbReference>
<evidence type="ECO:0008006" key="4">
    <source>
        <dbReference type="Google" id="ProtNLM"/>
    </source>
</evidence>
<dbReference type="Proteomes" id="UP001152049">
    <property type="component" value="Unassembled WGS sequence"/>
</dbReference>
<feature type="region of interest" description="Disordered" evidence="1">
    <location>
        <begin position="391"/>
        <end position="410"/>
    </location>
</feature>
<dbReference type="AlphaFoldDB" id="A0A9W8RRV4"/>
<dbReference type="OrthoDB" id="5410873at2759"/>
<comment type="caution">
    <text evidence="2">The sequence shown here is derived from an EMBL/GenBank/DDBJ whole genome shotgun (WGS) entry which is preliminary data.</text>
</comment>
<gene>
    <name evidence="2" type="ORF">NW762_011411</name>
</gene>
<evidence type="ECO:0000313" key="3">
    <source>
        <dbReference type="Proteomes" id="UP001152049"/>
    </source>
</evidence>
<feature type="region of interest" description="Disordered" evidence="1">
    <location>
        <begin position="111"/>
        <end position="134"/>
    </location>
</feature>
<dbReference type="SUPFAM" id="SSF52047">
    <property type="entry name" value="RNI-like"/>
    <property type="match status" value="1"/>
</dbReference>
<sequence>MHTVILGNNPAIQAYRSSLSRAICCSTVLGQTSPLEKLPIGLITDIAKLLAFDDIKNLSCVSWVMRDAVLRLLFCTLSITCPVDPDRDLDGFIDKYKELISRLHLHIKLGPNPDQGSDHDSDEEQPEAPSIWGTSSRDTVKNIVQGQILSHIKTLSVRFDPDQFEQDGQWDDEIDVPSIHVFEDSEDWDRVHMREGKYFWRAQCTEVWNEIAANPNVDSLKIFNLLPKKSSAWLTNEWKAFLGKLEDLDVSLFGADNGAGWKAHKMPGFYDFVTTLPELMMQHASKVTRLRLEANEEGLLGSTSDVHDVPLPLEDSNMPSLRILHLENIMLGNEVLDFIRHHANTLQEIHLHNCMCDRSEDDPSWSDLWKLICEVTTAVAEVSFIQDKTPPLAQGEEYGDSVPTKEDSDAGKKVRKLLAEDKSLILWRYVCVDDKYGMVFEQQEDNIEHFEQGNDQLEYTKLLEKLSERRKKAL</sequence>
<organism evidence="2 3">
    <name type="scientific">Fusarium torreyae</name>
    <dbReference type="NCBI Taxonomy" id="1237075"/>
    <lineage>
        <taxon>Eukaryota</taxon>
        <taxon>Fungi</taxon>
        <taxon>Dikarya</taxon>
        <taxon>Ascomycota</taxon>
        <taxon>Pezizomycotina</taxon>
        <taxon>Sordariomycetes</taxon>
        <taxon>Hypocreomycetidae</taxon>
        <taxon>Hypocreales</taxon>
        <taxon>Nectriaceae</taxon>
        <taxon>Fusarium</taxon>
    </lineage>
</organism>
<proteinExistence type="predicted"/>